<feature type="region of interest" description="Disordered" evidence="4">
    <location>
        <begin position="45"/>
        <end position="74"/>
    </location>
</feature>
<evidence type="ECO:0000256" key="4">
    <source>
        <dbReference type="SAM" id="MobiDB-lite"/>
    </source>
</evidence>
<gene>
    <name evidence="5" type="ORF">Cadr_000029897</name>
</gene>
<name>A0A5N4CDA9_CAMDR</name>
<dbReference type="PANTHER" id="PTHR10732:SF14">
    <property type="entry name" value="SMALL RIBOSOMAL SUBUNIT PROTEIN ES17"/>
    <property type="match status" value="1"/>
</dbReference>
<evidence type="ECO:0000313" key="6">
    <source>
        <dbReference type="Proteomes" id="UP000299084"/>
    </source>
</evidence>
<dbReference type="GO" id="GO:0005840">
    <property type="term" value="C:ribosome"/>
    <property type="evidence" value="ECO:0007669"/>
    <property type="project" value="UniProtKB-KW"/>
</dbReference>
<dbReference type="Pfam" id="PF00833">
    <property type="entry name" value="Ribosomal_S17e"/>
    <property type="match status" value="1"/>
</dbReference>
<comment type="similarity">
    <text evidence="1">Belongs to the eukaryotic ribosomal protein eS17 family.</text>
</comment>
<sequence length="130" mass="14817">MGRVHTTTVKAAQVIVEKYYTRLGSYFHTNKRMCGIAIIPSKKLRQDSRLRHTSDEVGSERPSEASPSSCWRRRERRDSYMPEVSTLDQEITEVGPDTKEILKLLDFCQSVQTAGHSADRMNFKTPRGAV</sequence>
<dbReference type="InterPro" id="IPR001210">
    <property type="entry name" value="Ribosomal_eS17"/>
</dbReference>
<keyword evidence="2 5" id="KW-0689">Ribosomal protein</keyword>
<dbReference type="GO" id="GO:0006412">
    <property type="term" value="P:translation"/>
    <property type="evidence" value="ECO:0007669"/>
    <property type="project" value="InterPro"/>
</dbReference>
<dbReference type="InterPro" id="IPR036401">
    <property type="entry name" value="Ribosomal_eS17_sf"/>
</dbReference>
<comment type="caution">
    <text evidence="5">The sequence shown here is derived from an EMBL/GenBank/DDBJ whole genome shotgun (WGS) entry which is preliminary data.</text>
</comment>
<reference evidence="5 6" key="1">
    <citation type="journal article" date="2019" name="Mol. Ecol. Resour.">
        <title>Improving Illumina assemblies with Hi-C and long reads: an example with the North African dromedary.</title>
        <authorList>
            <person name="Elbers J.P."/>
            <person name="Rogers M.F."/>
            <person name="Perelman P.L."/>
            <person name="Proskuryakova A.A."/>
            <person name="Serdyukova N.A."/>
            <person name="Johnson W.E."/>
            <person name="Horin P."/>
            <person name="Corander J."/>
            <person name="Murphy D."/>
            <person name="Burger P.A."/>
        </authorList>
    </citation>
    <scope>NUCLEOTIDE SEQUENCE [LARGE SCALE GENOMIC DNA]</scope>
    <source>
        <strain evidence="5">Drom800</strain>
        <tissue evidence="5">Blood</tissue>
    </source>
</reference>
<accession>A0A5N4CDA9</accession>
<dbReference type="SUPFAM" id="SSF116820">
    <property type="entry name" value="Rps17e-like"/>
    <property type="match status" value="1"/>
</dbReference>
<evidence type="ECO:0000256" key="3">
    <source>
        <dbReference type="ARBA" id="ARBA00023274"/>
    </source>
</evidence>
<dbReference type="Gene3D" id="1.10.60.20">
    <property type="entry name" value="Ribosomal protein S17e-like"/>
    <property type="match status" value="1"/>
</dbReference>
<dbReference type="GO" id="GO:0003735">
    <property type="term" value="F:structural constituent of ribosome"/>
    <property type="evidence" value="ECO:0007669"/>
    <property type="project" value="InterPro"/>
</dbReference>
<protein>
    <submittedName>
        <fullName evidence="5">40S ribosomal protein S17</fullName>
    </submittedName>
</protein>
<evidence type="ECO:0000256" key="2">
    <source>
        <dbReference type="ARBA" id="ARBA00022980"/>
    </source>
</evidence>
<evidence type="ECO:0000256" key="1">
    <source>
        <dbReference type="ARBA" id="ARBA00010444"/>
    </source>
</evidence>
<dbReference type="EMBL" id="JWIN03000028">
    <property type="protein sequence ID" value="KAB1256857.1"/>
    <property type="molecule type" value="Genomic_DNA"/>
</dbReference>
<keyword evidence="3" id="KW-0687">Ribonucleoprotein</keyword>
<feature type="compositionally biased region" description="Basic and acidic residues" evidence="4">
    <location>
        <begin position="45"/>
        <end position="63"/>
    </location>
</feature>
<dbReference type="Proteomes" id="UP000299084">
    <property type="component" value="Unassembled WGS sequence"/>
</dbReference>
<proteinExistence type="inferred from homology"/>
<dbReference type="GO" id="GO:1990904">
    <property type="term" value="C:ribonucleoprotein complex"/>
    <property type="evidence" value="ECO:0007669"/>
    <property type="project" value="UniProtKB-KW"/>
</dbReference>
<organism evidence="5 6">
    <name type="scientific">Camelus dromedarius</name>
    <name type="common">Dromedary</name>
    <name type="synonym">Arabian camel</name>
    <dbReference type="NCBI Taxonomy" id="9838"/>
    <lineage>
        <taxon>Eukaryota</taxon>
        <taxon>Metazoa</taxon>
        <taxon>Chordata</taxon>
        <taxon>Craniata</taxon>
        <taxon>Vertebrata</taxon>
        <taxon>Euteleostomi</taxon>
        <taxon>Mammalia</taxon>
        <taxon>Eutheria</taxon>
        <taxon>Laurasiatheria</taxon>
        <taxon>Artiodactyla</taxon>
        <taxon>Tylopoda</taxon>
        <taxon>Camelidae</taxon>
        <taxon>Camelus</taxon>
    </lineage>
</organism>
<dbReference type="AlphaFoldDB" id="A0A5N4CDA9"/>
<dbReference type="PANTHER" id="PTHR10732">
    <property type="entry name" value="40S RIBOSOMAL PROTEIN S17"/>
    <property type="match status" value="1"/>
</dbReference>
<evidence type="ECO:0000313" key="5">
    <source>
        <dbReference type="EMBL" id="KAB1256857.1"/>
    </source>
</evidence>
<keyword evidence="6" id="KW-1185">Reference proteome</keyword>